<feature type="compositionally biased region" description="Basic residues" evidence="1">
    <location>
        <begin position="93"/>
        <end position="102"/>
    </location>
</feature>
<protein>
    <submittedName>
        <fullName evidence="4">RhoGEF domain containing protein</fullName>
    </submittedName>
</protein>
<dbReference type="PANTHER" id="PTHR12673">
    <property type="entry name" value="FACIOGENITAL DYSPLASIA PROTEIN"/>
    <property type="match status" value="1"/>
</dbReference>
<evidence type="ECO:0000259" key="2">
    <source>
        <dbReference type="PROSITE" id="PS50003"/>
    </source>
</evidence>
<dbReference type="PANTHER" id="PTHR12673:SF159">
    <property type="entry name" value="LD03170P"/>
    <property type="match status" value="1"/>
</dbReference>
<organism evidence="4 5">
    <name type="scientific">Acanthamoeba castellanii (strain ATCC 30010 / Neff)</name>
    <dbReference type="NCBI Taxonomy" id="1257118"/>
    <lineage>
        <taxon>Eukaryota</taxon>
        <taxon>Amoebozoa</taxon>
        <taxon>Discosea</taxon>
        <taxon>Longamoebia</taxon>
        <taxon>Centramoebida</taxon>
        <taxon>Acanthamoebidae</taxon>
        <taxon>Acanthamoeba</taxon>
    </lineage>
</organism>
<dbReference type="EMBL" id="KB007933">
    <property type="protein sequence ID" value="ELR19402.1"/>
    <property type="molecule type" value="Genomic_DNA"/>
</dbReference>
<dbReference type="InterPro" id="IPR051092">
    <property type="entry name" value="FYVE_RhoGEF_PH"/>
</dbReference>
<gene>
    <name evidence="4" type="ORF">ACA1_266280</name>
</gene>
<dbReference type="Proteomes" id="UP000011083">
    <property type="component" value="Unassembled WGS sequence"/>
</dbReference>
<dbReference type="SMART" id="SM00325">
    <property type="entry name" value="RhoGEF"/>
    <property type="match status" value="1"/>
</dbReference>
<accession>L8H2D4</accession>
<dbReference type="OrthoDB" id="5340910at2759"/>
<feature type="compositionally biased region" description="Basic and acidic residues" evidence="1">
    <location>
        <begin position="824"/>
        <end position="845"/>
    </location>
</feature>
<feature type="region of interest" description="Disordered" evidence="1">
    <location>
        <begin position="283"/>
        <end position="376"/>
    </location>
</feature>
<feature type="compositionally biased region" description="Low complexity" evidence="1">
    <location>
        <begin position="153"/>
        <end position="175"/>
    </location>
</feature>
<dbReference type="Pfam" id="PF00621">
    <property type="entry name" value="RhoGEF"/>
    <property type="match status" value="1"/>
</dbReference>
<feature type="domain" description="DH" evidence="3">
    <location>
        <begin position="425"/>
        <end position="609"/>
    </location>
</feature>
<feature type="region of interest" description="Disordered" evidence="1">
    <location>
        <begin position="747"/>
        <end position="768"/>
    </location>
</feature>
<keyword evidence="5" id="KW-1185">Reference proteome</keyword>
<dbReference type="PROSITE" id="PS50010">
    <property type="entry name" value="DH_2"/>
    <property type="match status" value="1"/>
</dbReference>
<dbReference type="SUPFAM" id="SSF50729">
    <property type="entry name" value="PH domain-like"/>
    <property type="match status" value="1"/>
</dbReference>
<dbReference type="KEGG" id="acan:ACA1_266280"/>
<feature type="compositionally biased region" description="Basic and acidic residues" evidence="1">
    <location>
        <begin position="324"/>
        <end position="346"/>
    </location>
</feature>
<feature type="domain" description="PH" evidence="2">
    <location>
        <begin position="644"/>
        <end position="799"/>
    </location>
</feature>
<name>L8H2D4_ACACF</name>
<dbReference type="InterPro" id="IPR011993">
    <property type="entry name" value="PH-like_dom_sf"/>
</dbReference>
<feature type="compositionally biased region" description="Low complexity" evidence="1">
    <location>
        <begin position="186"/>
        <end position="205"/>
    </location>
</feature>
<dbReference type="InterPro" id="IPR000219">
    <property type="entry name" value="DH_dom"/>
</dbReference>
<dbReference type="PROSITE" id="PS50003">
    <property type="entry name" value="PH_DOMAIN"/>
    <property type="match status" value="1"/>
</dbReference>
<evidence type="ECO:0000313" key="4">
    <source>
        <dbReference type="EMBL" id="ELR19402.1"/>
    </source>
</evidence>
<evidence type="ECO:0000256" key="1">
    <source>
        <dbReference type="SAM" id="MobiDB-lite"/>
    </source>
</evidence>
<dbReference type="Gene3D" id="2.30.29.30">
    <property type="entry name" value="Pleckstrin-homology domain (PH domain)/Phosphotyrosine-binding domain (PTB)"/>
    <property type="match status" value="1"/>
</dbReference>
<dbReference type="SMART" id="SM00233">
    <property type="entry name" value="PH"/>
    <property type="match status" value="1"/>
</dbReference>
<dbReference type="VEuPathDB" id="AmoebaDB:ACA1_266280"/>
<dbReference type="CDD" id="cd00160">
    <property type="entry name" value="RhoGEF"/>
    <property type="match status" value="1"/>
</dbReference>
<reference evidence="4 5" key="1">
    <citation type="journal article" date="2013" name="Genome Biol.">
        <title>Genome of Acanthamoeba castellanii highlights extensive lateral gene transfer and early evolution of tyrosine kinase signaling.</title>
        <authorList>
            <person name="Clarke M."/>
            <person name="Lohan A.J."/>
            <person name="Liu B."/>
            <person name="Lagkouvardos I."/>
            <person name="Roy S."/>
            <person name="Zafar N."/>
            <person name="Bertelli C."/>
            <person name="Schilde C."/>
            <person name="Kianianmomeni A."/>
            <person name="Burglin T.R."/>
            <person name="Frech C."/>
            <person name="Turcotte B."/>
            <person name="Kopec K.O."/>
            <person name="Synnott J.M."/>
            <person name="Choo C."/>
            <person name="Paponov I."/>
            <person name="Finkler A."/>
            <person name="Soon Heng Tan C."/>
            <person name="Hutchins A.P."/>
            <person name="Weinmeier T."/>
            <person name="Rattei T."/>
            <person name="Chu J.S."/>
            <person name="Gimenez G."/>
            <person name="Irimia M."/>
            <person name="Rigden D.J."/>
            <person name="Fitzpatrick D.A."/>
            <person name="Lorenzo-Morales J."/>
            <person name="Bateman A."/>
            <person name="Chiu C.H."/>
            <person name="Tang P."/>
            <person name="Hegemann P."/>
            <person name="Fromm H."/>
            <person name="Raoult D."/>
            <person name="Greub G."/>
            <person name="Miranda-Saavedra D."/>
            <person name="Chen N."/>
            <person name="Nash P."/>
            <person name="Ginger M.L."/>
            <person name="Horn M."/>
            <person name="Schaap P."/>
            <person name="Caler L."/>
            <person name="Loftus B."/>
        </authorList>
    </citation>
    <scope>NUCLEOTIDE SEQUENCE [LARGE SCALE GENOMIC DNA]</scope>
    <source>
        <strain evidence="4 5">Neff</strain>
    </source>
</reference>
<dbReference type="GO" id="GO:0005085">
    <property type="term" value="F:guanyl-nucleotide exchange factor activity"/>
    <property type="evidence" value="ECO:0007669"/>
    <property type="project" value="InterPro"/>
</dbReference>
<feature type="region of interest" description="Disordered" evidence="1">
    <location>
        <begin position="1"/>
        <end position="265"/>
    </location>
</feature>
<feature type="compositionally biased region" description="Polar residues" evidence="1">
    <location>
        <begin position="176"/>
        <end position="185"/>
    </location>
</feature>
<dbReference type="SUPFAM" id="SSF48065">
    <property type="entry name" value="DBL homology domain (DH-domain)"/>
    <property type="match status" value="1"/>
</dbReference>
<evidence type="ECO:0000313" key="5">
    <source>
        <dbReference type="Proteomes" id="UP000011083"/>
    </source>
</evidence>
<sequence length="870" mass="94638">MQGELYPPQGAVTLEQALESESEERKRRKKKPKGNDEDDGKVGKNETEGGEVSKDSALDGEDEEKKKKSDGDGSSGKKKKKKKSGGGSSLANSRKKTKKGSKKVKEDEDGEDGDGESGSSKKKKKKKESKEEKKKTRKNLKALAATLPNPRIASSSSASSTSPSPSPSSTTSPSSNGYAASNAQFSASSGKISLAAKSKSSDSASRLAGALTWNDLPDTPIKKKKTKSSSSSINKKKRQDAGGGGSDSDALMAAEDDVEEWERSGSADVVLCTIGHFKQLSLSDEGRRFDPKAGPVDDGGDNHDEVADAVDGNDDGDDSDVDDERLKLPLPKENDESGCSKDELRLSPRGWADLSIAGSGGGGGSAPTTSRTASPDAKCAQLHKLRSMEPTVVWRSLQKADLLGLVASPGAPPADDGGRSERKKRTDMLWQELIDTEINYVKNLNTIIQEFVVPLTTLANEGKGALSPGQVDLIFSRVTPLHAIHEALLAEFRRAEAGGCTFSDAFLTFMPFLKVYSTYVNKHPSAIELLIKLQRSSSRFRKFLDECMNKTGMDVESFLILPIQRLPRYELILNDLVRQTMMCSAPGEHAKLKKLLASIKEINTAVVESRKREESAERMYQIYASLAFPSKQKELDVFDETIRVFVREGMLDVCLPPDSNFVPRCFILFTDILVRQPSSDAPVMDALNGEKHQCANNTSAVDICTVKKGSTMKFEYFFKLANITTQSTGKDLTLLFGDDNVFALADRKKSGGGSRGSRGSRGAKVNGAAESGNDNVLYLRASSAEEKEAWVNELDQLCARAQVAETKKARRSITMPNLKDMLEAEMEKERKEEEEAATKQSATERRKSRRLSLRFNSSLLQSRSKSSTGS</sequence>
<feature type="compositionally biased region" description="Acidic residues" evidence="1">
    <location>
        <begin position="307"/>
        <end position="323"/>
    </location>
</feature>
<feature type="compositionally biased region" description="Basic and acidic residues" evidence="1">
    <location>
        <begin position="40"/>
        <end position="71"/>
    </location>
</feature>
<dbReference type="AlphaFoldDB" id="L8H2D4"/>
<dbReference type="GO" id="GO:0005737">
    <property type="term" value="C:cytoplasm"/>
    <property type="evidence" value="ECO:0007669"/>
    <property type="project" value="TreeGrafter"/>
</dbReference>
<dbReference type="InterPro" id="IPR035899">
    <property type="entry name" value="DBL_dom_sf"/>
</dbReference>
<dbReference type="RefSeq" id="XP_004341488.1">
    <property type="nucleotide sequence ID" value="XM_004341440.1"/>
</dbReference>
<dbReference type="GeneID" id="14920181"/>
<feature type="compositionally biased region" description="Low complexity" evidence="1">
    <location>
        <begin position="853"/>
        <end position="870"/>
    </location>
</feature>
<dbReference type="Gene3D" id="1.20.900.10">
    <property type="entry name" value="Dbl homology (DH) domain"/>
    <property type="match status" value="1"/>
</dbReference>
<dbReference type="STRING" id="1257118.L8H2D4"/>
<evidence type="ECO:0000259" key="3">
    <source>
        <dbReference type="PROSITE" id="PS50010"/>
    </source>
</evidence>
<feature type="region of interest" description="Disordered" evidence="1">
    <location>
        <begin position="824"/>
        <end position="870"/>
    </location>
</feature>
<dbReference type="InterPro" id="IPR001849">
    <property type="entry name" value="PH_domain"/>
</dbReference>
<proteinExistence type="predicted"/>